<accession>A0A2H1WDE6</accession>
<sequence length="110" mass="12167">MKNEKSNDGVSCSFFSIRSNILERAPSFTDRQTDGQFMRLPEAQFTIFPIPDCSTTLTFLTLKGNALVTPLVFRVSMDSGDCLPLGDPSACLPAYTIKQMAWSIEILPVN</sequence>
<dbReference type="AlphaFoldDB" id="A0A2H1WDE6"/>
<evidence type="ECO:0000313" key="1">
    <source>
        <dbReference type="EMBL" id="SOQ51105.1"/>
    </source>
</evidence>
<reference evidence="1" key="1">
    <citation type="submission" date="2016-07" db="EMBL/GenBank/DDBJ databases">
        <authorList>
            <person name="Bretaudeau A."/>
        </authorList>
    </citation>
    <scope>NUCLEOTIDE SEQUENCE</scope>
    <source>
        <strain evidence="1">Rice</strain>
        <tissue evidence="1">Whole body</tissue>
    </source>
</reference>
<gene>
    <name evidence="1" type="ORF">SFRICE_034972</name>
</gene>
<name>A0A2H1WDE6_SPOFR</name>
<protein>
    <submittedName>
        <fullName evidence="1">SFRICE_034972</fullName>
    </submittedName>
</protein>
<dbReference type="EMBL" id="ODYU01007911">
    <property type="protein sequence ID" value="SOQ51105.1"/>
    <property type="molecule type" value="Genomic_DNA"/>
</dbReference>
<organism evidence="1">
    <name type="scientific">Spodoptera frugiperda</name>
    <name type="common">Fall armyworm</name>
    <dbReference type="NCBI Taxonomy" id="7108"/>
    <lineage>
        <taxon>Eukaryota</taxon>
        <taxon>Metazoa</taxon>
        <taxon>Ecdysozoa</taxon>
        <taxon>Arthropoda</taxon>
        <taxon>Hexapoda</taxon>
        <taxon>Insecta</taxon>
        <taxon>Pterygota</taxon>
        <taxon>Neoptera</taxon>
        <taxon>Endopterygota</taxon>
        <taxon>Lepidoptera</taxon>
        <taxon>Glossata</taxon>
        <taxon>Ditrysia</taxon>
        <taxon>Noctuoidea</taxon>
        <taxon>Noctuidae</taxon>
        <taxon>Amphipyrinae</taxon>
        <taxon>Spodoptera</taxon>
    </lineage>
</organism>
<proteinExistence type="predicted"/>